<accession>A0ABM8HF31</accession>
<reference evidence="2" key="1">
    <citation type="journal article" date="2014" name="Int. J. Syst. Evol. Microbiol.">
        <title>Complete genome of a new Firmicutes species belonging to the dominant human colonic microbiota ('Ruminococcus bicirculans') reveals two chromosomes and a selective capacity to utilize plant glucans.</title>
        <authorList>
            <consortium name="NISC Comparative Sequencing Program"/>
            <person name="Wegmann U."/>
            <person name="Louis P."/>
            <person name="Goesmann A."/>
            <person name="Henrissat B."/>
            <person name="Duncan S.H."/>
            <person name="Flint H.J."/>
        </authorList>
    </citation>
    <scope>NUCLEOTIDE SEQUENCE</scope>
    <source>
        <strain evidence="2">NBRC 110608</strain>
    </source>
</reference>
<feature type="region of interest" description="Disordered" evidence="1">
    <location>
        <begin position="27"/>
        <end position="52"/>
    </location>
</feature>
<sequence length="52" mass="5433">MSTCSTHGAGTGVGGVVAAGAMLNQYRTRDRIAPHEPRSTPPRNRAKAISRA</sequence>
<reference evidence="2" key="2">
    <citation type="submission" date="2023-02" db="EMBL/GenBank/DDBJ databases">
        <authorList>
            <person name="Sun Q."/>
            <person name="Mori K."/>
        </authorList>
    </citation>
    <scope>NUCLEOTIDE SEQUENCE</scope>
    <source>
        <strain evidence="2">NBRC 110608</strain>
    </source>
</reference>
<organism evidence="2">
    <name type="scientific">Barrientosiimonas endolithica</name>
    <dbReference type="NCBI Taxonomy" id="1535208"/>
    <lineage>
        <taxon>Bacteria</taxon>
        <taxon>Bacillati</taxon>
        <taxon>Actinomycetota</taxon>
        <taxon>Actinomycetes</taxon>
        <taxon>Micrococcales</taxon>
        <taxon>Dermacoccaceae</taxon>
        <taxon>Barrientosiimonas</taxon>
    </lineage>
</organism>
<gene>
    <name evidence="2" type="ORF">GCM10025872_32740</name>
</gene>
<name>A0ABM8HF31_9MICO</name>
<evidence type="ECO:0000313" key="2">
    <source>
        <dbReference type="EMBL" id="BDZ59617.1"/>
    </source>
</evidence>
<evidence type="ECO:0000256" key="1">
    <source>
        <dbReference type="SAM" id="MobiDB-lite"/>
    </source>
</evidence>
<dbReference type="EMBL" id="AP027735">
    <property type="protein sequence ID" value="BDZ59617.1"/>
    <property type="molecule type" value="Genomic_DNA"/>
</dbReference>
<feature type="compositionally biased region" description="Basic and acidic residues" evidence="1">
    <location>
        <begin position="27"/>
        <end position="38"/>
    </location>
</feature>
<proteinExistence type="predicted"/>
<protein>
    <submittedName>
        <fullName evidence="2">Uncharacterized protein</fullName>
    </submittedName>
</protein>